<keyword evidence="8" id="KW-1185">Reference proteome</keyword>
<proteinExistence type="inferred from homology"/>
<dbReference type="PANTHER" id="PTHR12670">
    <property type="entry name" value="CERAMIDASE"/>
    <property type="match status" value="1"/>
</dbReference>
<evidence type="ECO:0000259" key="5">
    <source>
        <dbReference type="Pfam" id="PF04734"/>
    </source>
</evidence>
<comment type="caution">
    <text evidence="7">The sequence shown here is derived from an EMBL/GenBank/DDBJ whole genome shotgun (WGS) entry which is preliminary data.</text>
</comment>
<dbReference type="InterPro" id="IPR038445">
    <property type="entry name" value="NCDase_C_sf"/>
</dbReference>
<name>A0ABQ7T284_PHRPL</name>
<sequence>MAGRRIREAIKNEFEAHMTTEMNVVLSGLCNIYTHYITTYEEYQVCKLTALSQRLFLMSNPFLTSVQRYEAASTIFGPHTLSAYIQLFRGLAKAIAEVIKRYFCCTENLLQRVFQLRAANFTLEYHLFQGTVRDLPNIPEPPIFNVTSLNFLPIVVDAKPLGRNYGDVLQDVQPKYRMGEVVDVRFVGANPRNSAENMTTFTFLTVEKYDNTSESWKVMYDDASWDTRFVWQKGNWGRSTAVVEWHISNNTEPGTYRIQYFGHSKELLSSIRAFSGSSSQFEVSD</sequence>
<feature type="domain" description="Neutral/alkaline non-lysosomal ceramidase N-terminal" evidence="5">
    <location>
        <begin position="1"/>
        <end position="45"/>
    </location>
</feature>
<protein>
    <recommendedName>
        <fullName evidence="3">Neutral ceramidase</fullName>
        <ecNumber evidence="2">3.5.1.23</ecNumber>
    </recommendedName>
</protein>
<reference evidence="7 8" key="1">
    <citation type="journal article" date="2022" name="Gigascience">
        <title>A chromosome-level genome assembly and annotation of the desert horned lizard, Phrynosoma platyrhinos, provides insight into chromosomal rearrangements among reptiles.</title>
        <authorList>
            <person name="Koochekian N."/>
            <person name="Ascanio A."/>
            <person name="Farleigh K."/>
            <person name="Card D.C."/>
            <person name="Schield D.R."/>
            <person name="Castoe T.A."/>
            <person name="Jezkova T."/>
        </authorList>
    </citation>
    <scope>NUCLEOTIDE SEQUENCE [LARGE SCALE GENOMIC DNA]</scope>
    <source>
        <strain evidence="7">NK-2021</strain>
    </source>
</reference>
<dbReference type="InterPro" id="IPR006823">
    <property type="entry name" value="Ceramidase_alk"/>
</dbReference>
<dbReference type="InterPro" id="IPR031331">
    <property type="entry name" value="NEUT/ALK_ceramidase_C"/>
</dbReference>
<evidence type="ECO:0000256" key="1">
    <source>
        <dbReference type="ARBA" id="ARBA00009835"/>
    </source>
</evidence>
<evidence type="ECO:0000313" key="8">
    <source>
        <dbReference type="Proteomes" id="UP000826234"/>
    </source>
</evidence>
<evidence type="ECO:0000256" key="4">
    <source>
        <dbReference type="ARBA" id="ARBA00022801"/>
    </source>
</evidence>
<keyword evidence="4" id="KW-0378">Hydrolase</keyword>
<dbReference type="PANTHER" id="PTHR12670:SF1">
    <property type="entry name" value="NEUTRAL CERAMIDASE"/>
    <property type="match status" value="1"/>
</dbReference>
<dbReference type="Pfam" id="PF17048">
    <property type="entry name" value="Ceramidse_alk_C"/>
    <property type="match status" value="1"/>
</dbReference>
<dbReference type="EMBL" id="JAIPUX010001880">
    <property type="protein sequence ID" value="KAH0623596.1"/>
    <property type="molecule type" value="Genomic_DNA"/>
</dbReference>
<dbReference type="EC" id="3.5.1.23" evidence="2"/>
<dbReference type="Proteomes" id="UP000826234">
    <property type="component" value="Unassembled WGS sequence"/>
</dbReference>
<feature type="domain" description="Neutral/alkaline non-lysosomal ceramidase C-terminal" evidence="6">
    <location>
        <begin position="126"/>
        <end position="283"/>
    </location>
</feature>
<dbReference type="InterPro" id="IPR031329">
    <property type="entry name" value="NEUT/ALK_ceramidase_N"/>
</dbReference>
<evidence type="ECO:0000313" key="7">
    <source>
        <dbReference type="EMBL" id="KAH0623596.1"/>
    </source>
</evidence>
<evidence type="ECO:0000259" key="6">
    <source>
        <dbReference type="Pfam" id="PF17048"/>
    </source>
</evidence>
<organism evidence="7 8">
    <name type="scientific">Phrynosoma platyrhinos</name>
    <name type="common">Desert horned lizard</name>
    <dbReference type="NCBI Taxonomy" id="52577"/>
    <lineage>
        <taxon>Eukaryota</taxon>
        <taxon>Metazoa</taxon>
        <taxon>Chordata</taxon>
        <taxon>Craniata</taxon>
        <taxon>Vertebrata</taxon>
        <taxon>Euteleostomi</taxon>
        <taxon>Lepidosauria</taxon>
        <taxon>Squamata</taxon>
        <taxon>Bifurcata</taxon>
        <taxon>Unidentata</taxon>
        <taxon>Episquamata</taxon>
        <taxon>Toxicofera</taxon>
        <taxon>Iguania</taxon>
        <taxon>Phrynosomatidae</taxon>
        <taxon>Phrynosomatinae</taxon>
        <taxon>Phrynosoma</taxon>
    </lineage>
</organism>
<gene>
    <name evidence="7" type="ORF">JD844_006519</name>
</gene>
<accession>A0ABQ7T284</accession>
<dbReference type="Gene3D" id="2.60.40.2300">
    <property type="entry name" value="Neutral/alkaline non-lysosomal ceramidase, C-terminal domain"/>
    <property type="match status" value="1"/>
</dbReference>
<evidence type="ECO:0000256" key="2">
    <source>
        <dbReference type="ARBA" id="ARBA00011891"/>
    </source>
</evidence>
<dbReference type="Pfam" id="PF04734">
    <property type="entry name" value="Ceramidase_alk"/>
    <property type="match status" value="1"/>
</dbReference>
<comment type="similarity">
    <text evidence="1">Belongs to the neutral ceramidase family.</text>
</comment>
<evidence type="ECO:0000256" key="3">
    <source>
        <dbReference type="ARBA" id="ARBA00019235"/>
    </source>
</evidence>